<dbReference type="EMBL" id="AOHC02000019">
    <property type="protein sequence ID" value="EMY78679.1"/>
    <property type="molecule type" value="Genomic_DNA"/>
</dbReference>
<gene>
    <name evidence="1" type="ORF">LEP1GSC060_0516</name>
</gene>
<name>N1WNF1_9LEPT</name>
<keyword evidence="2" id="KW-1185">Reference proteome</keyword>
<organism evidence="1 2">
    <name type="scientific">Leptospira weilii serovar Ranarum str. ICFT</name>
    <dbReference type="NCBI Taxonomy" id="1218598"/>
    <lineage>
        <taxon>Bacteria</taxon>
        <taxon>Pseudomonadati</taxon>
        <taxon>Spirochaetota</taxon>
        <taxon>Spirochaetia</taxon>
        <taxon>Leptospirales</taxon>
        <taxon>Leptospiraceae</taxon>
        <taxon>Leptospira</taxon>
    </lineage>
</organism>
<evidence type="ECO:0000313" key="1">
    <source>
        <dbReference type="EMBL" id="EMY78679.1"/>
    </source>
</evidence>
<sequence>MRKKLSKKNYNFVSLVIYKNTSALSLRPWIKRSQRYMQE</sequence>
<comment type="caution">
    <text evidence="1">The sequence shown here is derived from an EMBL/GenBank/DDBJ whole genome shotgun (WGS) entry which is preliminary data.</text>
</comment>
<protein>
    <submittedName>
        <fullName evidence="1">Uncharacterized protein</fullName>
    </submittedName>
</protein>
<accession>N1WNF1</accession>
<proteinExistence type="predicted"/>
<dbReference type="AlphaFoldDB" id="N1WNF1"/>
<evidence type="ECO:0000313" key="2">
    <source>
        <dbReference type="Proteomes" id="UP000012313"/>
    </source>
</evidence>
<reference evidence="1" key="1">
    <citation type="submission" date="2013-03" db="EMBL/GenBank/DDBJ databases">
        <authorList>
            <person name="Harkins D.M."/>
            <person name="Durkin A.S."/>
            <person name="Brinkac L.M."/>
            <person name="Haft D.H."/>
            <person name="Selengut J.D."/>
            <person name="Sanka R."/>
            <person name="DePew J."/>
            <person name="Purushe J."/>
            <person name="Hartskeerl R.A."/>
            <person name="Ahmed A."/>
            <person name="van der Linden H."/>
            <person name="Goris M.G.A."/>
            <person name="Vinetz J.M."/>
            <person name="Sutton G.G."/>
            <person name="Nierman W.C."/>
            <person name="Fouts D.E."/>
        </authorList>
    </citation>
    <scope>NUCLEOTIDE SEQUENCE [LARGE SCALE GENOMIC DNA]</scope>
    <source>
        <strain evidence="1">ICFT</strain>
    </source>
</reference>
<dbReference type="Proteomes" id="UP000012313">
    <property type="component" value="Unassembled WGS sequence"/>
</dbReference>